<dbReference type="Proteomes" id="UP000683925">
    <property type="component" value="Unassembled WGS sequence"/>
</dbReference>
<organism evidence="4 5">
    <name type="scientific">Paramecium octaurelia</name>
    <dbReference type="NCBI Taxonomy" id="43137"/>
    <lineage>
        <taxon>Eukaryota</taxon>
        <taxon>Sar</taxon>
        <taxon>Alveolata</taxon>
        <taxon>Ciliophora</taxon>
        <taxon>Intramacronucleata</taxon>
        <taxon>Oligohymenophorea</taxon>
        <taxon>Peniculida</taxon>
        <taxon>Parameciidae</taxon>
        <taxon>Paramecium</taxon>
    </lineage>
</organism>
<proteinExistence type="predicted"/>
<evidence type="ECO:0000259" key="3">
    <source>
        <dbReference type="PROSITE" id="PS50157"/>
    </source>
</evidence>
<gene>
    <name evidence="4" type="ORF">POCTA_138.1.T0200265</name>
</gene>
<dbReference type="InterPro" id="IPR013087">
    <property type="entry name" value="Znf_C2H2_type"/>
</dbReference>
<comment type="caution">
    <text evidence="4">The sequence shown here is derived from an EMBL/GenBank/DDBJ whole genome shotgun (WGS) entry which is preliminary data.</text>
</comment>
<evidence type="ECO:0000256" key="1">
    <source>
        <dbReference type="PROSITE-ProRule" id="PRU00042"/>
    </source>
</evidence>
<dbReference type="PROSITE" id="PS50157">
    <property type="entry name" value="ZINC_FINGER_C2H2_2"/>
    <property type="match status" value="1"/>
</dbReference>
<keyword evidence="1" id="KW-0863">Zinc-finger</keyword>
<dbReference type="GO" id="GO:0008270">
    <property type="term" value="F:zinc ion binding"/>
    <property type="evidence" value="ECO:0007669"/>
    <property type="project" value="UniProtKB-KW"/>
</dbReference>
<feature type="domain" description="C2H2-type" evidence="3">
    <location>
        <begin position="119"/>
        <end position="147"/>
    </location>
</feature>
<dbReference type="AlphaFoldDB" id="A0A8S1T8H9"/>
<accession>A0A8S1T8H9</accession>
<keyword evidence="5" id="KW-1185">Reference proteome</keyword>
<keyword evidence="1" id="KW-0479">Metal-binding</keyword>
<name>A0A8S1T8H9_PAROT</name>
<feature type="region of interest" description="Disordered" evidence="2">
    <location>
        <begin position="38"/>
        <end position="94"/>
    </location>
</feature>
<reference evidence="4" key="1">
    <citation type="submission" date="2021-01" db="EMBL/GenBank/DDBJ databases">
        <authorList>
            <consortium name="Genoscope - CEA"/>
            <person name="William W."/>
        </authorList>
    </citation>
    <scope>NUCLEOTIDE SEQUENCE</scope>
</reference>
<keyword evidence="1" id="KW-0862">Zinc</keyword>
<dbReference type="PROSITE" id="PS00028">
    <property type="entry name" value="ZINC_FINGER_C2H2_1"/>
    <property type="match status" value="1"/>
</dbReference>
<evidence type="ECO:0000313" key="5">
    <source>
        <dbReference type="Proteomes" id="UP000683925"/>
    </source>
</evidence>
<protein>
    <recommendedName>
        <fullName evidence="3">C2H2-type domain-containing protein</fullName>
    </recommendedName>
</protein>
<dbReference type="OMA" id="KRHIKWN"/>
<evidence type="ECO:0000256" key="2">
    <source>
        <dbReference type="SAM" id="MobiDB-lite"/>
    </source>
</evidence>
<dbReference type="OrthoDB" id="309953at2759"/>
<dbReference type="EMBL" id="CAJJDP010000020">
    <property type="protein sequence ID" value="CAD8147917.1"/>
    <property type="molecule type" value="Genomic_DNA"/>
</dbReference>
<evidence type="ECO:0000313" key="4">
    <source>
        <dbReference type="EMBL" id="CAD8147917.1"/>
    </source>
</evidence>
<sequence>MEDQVSLVRYFADVSKLVTICYKLSLEKQELLKQAKCHSESQSPSQLKSPFEVDSPKSFLNKSESNVKKQLELKNSNQDQKKQKQNNLSQTRQGTHYFKPQIQCNSNKVVKASKDNNIYNCQQCDKKYHHMKSLKRHIKWNHQIDKLANYIEE</sequence>